<comment type="caution">
    <text evidence="5">The sequence shown here is derived from an EMBL/GenBank/DDBJ whole genome shotgun (WGS) entry which is preliminary data.</text>
</comment>
<dbReference type="InterPro" id="IPR012312">
    <property type="entry name" value="Hemerythrin-like"/>
</dbReference>
<dbReference type="SUPFAM" id="SSF47188">
    <property type="entry name" value="Hemerythrin-like"/>
    <property type="match status" value="1"/>
</dbReference>
<evidence type="ECO:0000259" key="4">
    <source>
        <dbReference type="Pfam" id="PF01814"/>
    </source>
</evidence>
<dbReference type="eggNOG" id="COG2703">
    <property type="taxonomic scope" value="Bacteria"/>
</dbReference>
<dbReference type="PROSITE" id="PS00550">
    <property type="entry name" value="HEMERYTHRINS"/>
    <property type="match status" value="1"/>
</dbReference>
<dbReference type="InterPro" id="IPR050669">
    <property type="entry name" value="Hemerythrin"/>
</dbReference>
<name>N2AGT9_9FIRM</name>
<evidence type="ECO:0000256" key="2">
    <source>
        <dbReference type="ARBA" id="ARBA00022723"/>
    </source>
</evidence>
<dbReference type="PATRIC" id="fig|1235802.3.peg.2488"/>
<reference evidence="5 6" key="1">
    <citation type="journal article" date="2014" name="Genome Announc.">
        <title>Draft genome sequences of the altered schaedler flora, a defined bacterial community from gnotobiotic mice.</title>
        <authorList>
            <person name="Wannemuehler M.J."/>
            <person name="Overstreet A.M."/>
            <person name="Ward D.V."/>
            <person name="Phillips G.J."/>
        </authorList>
    </citation>
    <scope>NUCLEOTIDE SEQUENCE [LARGE SCALE GENOMIC DNA]</scope>
    <source>
        <strain evidence="5 6">ASF492</strain>
    </source>
</reference>
<dbReference type="InterPro" id="IPR016131">
    <property type="entry name" value="Haemerythrin_Fe_BS"/>
</dbReference>
<keyword evidence="6" id="KW-1185">Reference proteome</keyword>
<dbReference type="STRING" id="1235802.C823_02350"/>
<keyword evidence="3" id="KW-0408">Iron</keyword>
<dbReference type="AlphaFoldDB" id="N2AGT9"/>
<gene>
    <name evidence="5" type="ORF">C823_02350</name>
</gene>
<dbReference type="HOGENOM" id="CLU_082356_0_0_9"/>
<evidence type="ECO:0000256" key="3">
    <source>
        <dbReference type="ARBA" id="ARBA00023004"/>
    </source>
</evidence>
<dbReference type="EMBL" id="AQFT01000072">
    <property type="protein sequence ID" value="EMZ27226.1"/>
    <property type="molecule type" value="Genomic_DNA"/>
</dbReference>
<sequence>MTVMEWNDRLNIGVEQIDTAHKKLFSIMRRMAKLQENPDNFKLLCEEGIKYFKNYTLNHFSEEEAYMRSIQYARYEMHKRLHDNLRDKTLPVLEKEVLETDYSIDSVQHFMGVCMAWLIQHIMNEDRAITGKVPPLQTDGHSKNTIETLSLAIIQILETTLGVHAETASEHYLGEPIGNITFCRLLYKSGEGTPIHAYLGFEDKLILAAVSDMMGAPVKKINKMSLSAIQLLSKSIMQNLRQQFPDAVDCKLEKQNLISYEIMCKTLQNDCPPVSILFRTQAGYFILCIQA</sequence>
<protein>
    <submittedName>
        <fullName evidence="5">Hemerythrin-like metal-binding domain-containing protein</fullName>
    </submittedName>
</protein>
<evidence type="ECO:0000256" key="1">
    <source>
        <dbReference type="ARBA" id="ARBA00010587"/>
    </source>
</evidence>
<dbReference type="PANTHER" id="PTHR37164">
    <property type="entry name" value="BACTERIOHEMERYTHRIN"/>
    <property type="match status" value="1"/>
</dbReference>
<dbReference type="NCBIfam" id="NF033749">
    <property type="entry name" value="bact_hemeryth"/>
    <property type="match status" value="1"/>
</dbReference>
<accession>N2AGT9</accession>
<dbReference type="Gene3D" id="1.20.120.50">
    <property type="entry name" value="Hemerythrin-like"/>
    <property type="match status" value="1"/>
</dbReference>
<dbReference type="Pfam" id="PF01814">
    <property type="entry name" value="Hemerythrin"/>
    <property type="match status" value="1"/>
</dbReference>
<proteinExistence type="inferred from homology"/>
<comment type="similarity">
    <text evidence="1">Belongs to the hemerythrin family.</text>
</comment>
<dbReference type="NCBIfam" id="TIGR02481">
    <property type="entry name" value="hemeryth_dom"/>
    <property type="match status" value="1"/>
</dbReference>
<dbReference type="CDD" id="cd12107">
    <property type="entry name" value="Hemerythrin"/>
    <property type="match status" value="1"/>
</dbReference>
<dbReference type="OrthoDB" id="1706569at2"/>
<feature type="domain" description="Hemerythrin-like" evidence="4">
    <location>
        <begin position="13"/>
        <end position="129"/>
    </location>
</feature>
<dbReference type="InterPro" id="IPR012827">
    <property type="entry name" value="Hemerythrin_metal-bd"/>
</dbReference>
<dbReference type="GO" id="GO:0046872">
    <property type="term" value="F:metal ion binding"/>
    <property type="evidence" value="ECO:0007669"/>
    <property type="project" value="UniProtKB-KW"/>
</dbReference>
<dbReference type="Proteomes" id="UP000012589">
    <property type="component" value="Unassembled WGS sequence"/>
</dbReference>
<keyword evidence="2" id="KW-0479">Metal-binding</keyword>
<dbReference type="PANTHER" id="PTHR37164:SF1">
    <property type="entry name" value="BACTERIOHEMERYTHRIN"/>
    <property type="match status" value="1"/>
</dbReference>
<organism evidence="5 6">
    <name type="scientific">Eubacterium plexicaudatum ASF492</name>
    <dbReference type="NCBI Taxonomy" id="1235802"/>
    <lineage>
        <taxon>Bacteria</taxon>
        <taxon>Bacillati</taxon>
        <taxon>Bacillota</taxon>
        <taxon>Clostridia</taxon>
        <taxon>Eubacteriales</taxon>
        <taxon>Eubacteriaceae</taxon>
        <taxon>Eubacterium</taxon>
    </lineage>
</organism>
<dbReference type="InterPro" id="IPR035938">
    <property type="entry name" value="Hemerythrin-like_sf"/>
</dbReference>
<evidence type="ECO:0000313" key="5">
    <source>
        <dbReference type="EMBL" id="EMZ27226.1"/>
    </source>
</evidence>
<evidence type="ECO:0000313" key="6">
    <source>
        <dbReference type="Proteomes" id="UP000012589"/>
    </source>
</evidence>